<name>A0ABV9U1Q1_9ACTN</name>
<protein>
    <submittedName>
        <fullName evidence="2">SMI1/KNR4 family protein</fullName>
    </submittedName>
</protein>
<keyword evidence="3" id="KW-1185">Reference proteome</keyword>
<gene>
    <name evidence="2" type="ORF">ACFPCY_20660</name>
</gene>
<dbReference type="PANTHER" id="PTHR47432">
    <property type="entry name" value="CELL WALL ASSEMBLY REGULATOR SMI1"/>
    <property type="match status" value="1"/>
</dbReference>
<accession>A0ABV9U1Q1</accession>
<dbReference type="Pfam" id="PF09346">
    <property type="entry name" value="SMI1_KNR4"/>
    <property type="match status" value="1"/>
</dbReference>
<dbReference type="EMBL" id="JBHSIT010000005">
    <property type="protein sequence ID" value="MFC4909746.1"/>
    <property type="molecule type" value="Genomic_DNA"/>
</dbReference>
<feature type="domain" description="Knr4/Smi1-like" evidence="1">
    <location>
        <begin position="160"/>
        <end position="308"/>
    </location>
</feature>
<dbReference type="Gene3D" id="3.40.1580.10">
    <property type="entry name" value="SMI1/KNR4-like"/>
    <property type="match status" value="1"/>
</dbReference>
<organism evidence="2 3">
    <name type="scientific">Actinomadura gamaensis</name>
    <dbReference type="NCBI Taxonomy" id="1763541"/>
    <lineage>
        <taxon>Bacteria</taxon>
        <taxon>Bacillati</taxon>
        <taxon>Actinomycetota</taxon>
        <taxon>Actinomycetes</taxon>
        <taxon>Streptosporangiales</taxon>
        <taxon>Thermomonosporaceae</taxon>
        <taxon>Actinomadura</taxon>
    </lineage>
</organism>
<dbReference type="SMART" id="SM00860">
    <property type="entry name" value="SMI1_KNR4"/>
    <property type="match status" value="1"/>
</dbReference>
<dbReference type="RefSeq" id="WP_378257472.1">
    <property type="nucleotide sequence ID" value="NZ_JBHSIT010000005.1"/>
</dbReference>
<evidence type="ECO:0000313" key="2">
    <source>
        <dbReference type="EMBL" id="MFC4909746.1"/>
    </source>
</evidence>
<dbReference type="InterPro" id="IPR037883">
    <property type="entry name" value="Knr4/Smi1-like_sf"/>
</dbReference>
<dbReference type="PANTHER" id="PTHR47432:SF1">
    <property type="entry name" value="CELL WALL ASSEMBLY REGULATOR SMI1"/>
    <property type="match status" value="1"/>
</dbReference>
<dbReference type="InterPro" id="IPR018958">
    <property type="entry name" value="Knr4/Smi1-like_dom"/>
</dbReference>
<comment type="caution">
    <text evidence="2">The sequence shown here is derived from an EMBL/GenBank/DDBJ whole genome shotgun (WGS) entry which is preliminary data.</text>
</comment>
<evidence type="ECO:0000313" key="3">
    <source>
        <dbReference type="Proteomes" id="UP001595872"/>
    </source>
</evidence>
<dbReference type="Proteomes" id="UP001595872">
    <property type="component" value="Unassembled WGS sequence"/>
</dbReference>
<dbReference type="InterPro" id="IPR051873">
    <property type="entry name" value="KNR4/SMI1_regulator"/>
</dbReference>
<evidence type="ECO:0000259" key="1">
    <source>
        <dbReference type="SMART" id="SM00860"/>
    </source>
</evidence>
<proteinExistence type="predicted"/>
<sequence length="455" mass="48663">MPALDDFATWEPLLRVMRDALGVPVGQATGSISTNGWSTALKPPPTDPERAVRFTPTRATEEAVKPVQAVLGDNTVIDEVAFVADFEASGRVVLRWMASLDVPRTSLGPEGPQELILVDGAVAEPWRRLPEPTPHATPSPTADPALLERTLRERLPEAIPATDAEIAAAEARLGFLLPEELKAVYRVTRGTRWSDFDNDVAAVGRYTDAVRLELYELDDLRIADPESRPDQWRFAAFEAVVTRPDSPVQGLVGSPGWIAFGEDGGGDVYAIDLTPGPAGHTGQVILLSHEKSIGADLIAHSLTDMIVGGQELYLRQPPAGTPQVAYITDRSVPSIEAAAHPDLEVLSLGTGEGDPVSLAALFDCPKLRTLTAAPGTLADPLEIVRLTGLEYLSLPAAYWRVLLDADAVPRSLLAAGFAGFEGYTDDPLGCVEVANRLLDLFTGPPLTQTVVEGVL</sequence>
<dbReference type="SUPFAM" id="SSF160631">
    <property type="entry name" value="SMI1/KNR4-like"/>
    <property type="match status" value="1"/>
</dbReference>
<reference evidence="3" key="1">
    <citation type="journal article" date="2019" name="Int. J. Syst. Evol. Microbiol.">
        <title>The Global Catalogue of Microorganisms (GCM) 10K type strain sequencing project: providing services to taxonomists for standard genome sequencing and annotation.</title>
        <authorList>
            <consortium name="The Broad Institute Genomics Platform"/>
            <consortium name="The Broad Institute Genome Sequencing Center for Infectious Disease"/>
            <person name="Wu L."/>
            <person name="Ma J."/>
        </authorList>
    </citation>
    <scope>NUCLEOTIDE SEQUENCE [LARGE SCALE GENOMIC DNA]</scope>
    <source>
        <strain evidence="3">KLKA75</strain>
    </source>
</reference>